<feature type="compositionally biased region" description="Acidic residues" evidence="2">
    <location>
        <begin position="189"/>
        <end position="198"/>
    </location>
</feature>
<gene>
    <name evidence="4 5" type="primary">LOC108844186</name>
</gene>
<feature type="compositionally biased region" description="Acidic residues" evidence="2">
    <location>
        <begin position="242"/>
        <end position="256"/>
    </location>
</feature>
<feature type="compositionally biased region" description="Acidic residues" evidence="2">
    <location>
        <begin position="212"/>
        <end position="221"/>
    </location>
</feature>
<sequence>MKICVGEGGMIVKEMQNGQCRELEERVLKAEGSEIVLESSKMKNPKESDEDSLVEQMMMVNKALEVEKQMAEDRAEEWKRKFEKLAETVRKLDEIGAFRVGDLELDEDVKVGLMLAGVTFPLGKDKEESLCREGLANNHQVSGCSPCVTTPVKDYMAGRNRDDGVASRRRVNKMLVFEDDGGKSTDVVDLCDSEEEERIDEKDTLEERGVGEEECEDEDVGACEVDTNASGRKRKRVITSDSENDDDDDDDDDEDNIPIATLKNLRPQNHEVVDALSAEGEGLRRRQRRASSRLRRQRDLEEISASSEGHPTERLTGIPKDDENETEEEEESESESLNGFIVDDDKYASEEEFDDTEEGGDAPEEGSDGEASYADVIARLRRDKKPGERKWDLQGDMLAAFGKDPELCMRAVCVLYRFQTEGEKATRSSHVANGRGFNMADADRGTRIGQFLTDGDPEGDLKKSVEELRSFEFNAVEICEDLARHYSKQLFEIYHNREDPFFAAPPSP</sequence>
<protein>
    <submittedName>
        <fullName evidence="4 5">Uncharacterized protein LOC108844186</fullName>
    </submittedName>
</protein>
<feature type="region of interest" description="Disordered" evidence="2">
    <location>
        <begin position="181"/>
        <end position="373"/>
    </location>
</feature>
<dbReference type="AlphaFoldDB" id="A0A6J0MLX3"/>
<evidence type="ECO:0000313" key="4">
    <source>
        <dbReference type="RefSeq" id="XP_018472908.2"/>
    </source>
</evidence>
<accession>A0A6J0MLX3</accession>
<feature type="compositionally biased region" description="Basic and acidic residues" evidence="2">
    <location>
        <begin position="199"/>
        <end position="211"/>
    </location>
</feature>
<keyword evidence="1" id="KW-0175">Coiled coil</keyword>
<organism evidence="3 4">
    <name type="scientific">Raphanus sativus</name>
    <name type="common">Radish</name>
    <name type="synonym">Raphanus raphanistrum var. sativus</name>
    <dbReference type="NCBI Taxonomy" id="3726"/>
    <lineage>
        <taxon>Eukaryota</taxon>
        <taxon>Viridiplantae</taxon>
        <taxon>Streptophyta</taxon>
        <taxon>Embryophyta</taxon>
        <taxon>Tracheophyta</taxon>
        <taxon>Spermatophyta</taxon>
        <taxon>Magnoliopsida</taxon>
        <taxon>eudicotyledons</taxon>
        <taxon>Gunneridae</taxon>
        <taxon>Pentapetalae</taxon>
        <taxon>rosids</taxon>
        <taxon>malvids</taxon>
        <taxon>Brassicales</taxon>
        <taxon>Brassicaceae</taxon>
        <taxon>Brassiceae</taxon>
        <taxon>Raphanus</taxon>
    </lineage>
</organism>
<keyword evidence="3" id="KW-1185">Reference proteome</keyword>
<reference evidence="4 5" key="2">
    <citation type="submission" date="2025-04" db="UniProtKB">
        <authorList>
            <consortium name="RefSeq"/>
        </authorList>
    </citation>
    <scope>IDENTIFICATION</scope>
    <source>
        <tissue evidence="4 5">Leaf</tissue>
    </source>
</reference>
<feature type="coiled-coil region" evidence="1">
    <location>
        <begin position="54"/>
        <end position="95"/>
    </location>
</feature>
<name>A0A6J0MLX3_RAPSA</name>
<evidence type="ECO:0000256" key="1">
    <source>
        <dbReference type="SAM" id="Coils"/>
    </source>
</evidence>
<feature type="compositionally biased region" description="Acidic residues" evidence="2">
    <location>
        <begin position="322"/>
        <end position="334"/>
    </location>
</feature>
<dbReference type="OrthoDB" id="1899721at2759"/>
<evidence type="ECO:0000256" key="2">
    <source>
        <dbReference type="SAM" id="MobiDB-lite"/>
    </source>
</evidence>
<dbReference type="PANTHER" id="PTHR34380">
    <property type="entry name" value="BNAA03G12380D PROTEIN"/>
    <property type="match status" value="1"/>
</dbReference>
<dbReference type="Proteomes" id="UP000504610">
    <property type="component" value="Chromosome 3"/>
</dbReference>
<reference evidence="3" key="1">
    <citation type="journal article" date="2019" name="Database">
        <title>The radish genome database (RadishGD): an integrated information resource for radish genomics.</title>
        <authorList>
            <person name="Yu H.J."/>
            <person name="Baek S."/>
            <person name="Lee Y.J."/>
            <person name="Cho A."/>
            <person name="Mun J.H."/>
        </authorList>
    </citation>
    <scope>NUCLEOTIDE SEQUENCE [LARGE SCALE GENOMIC DNA]</scope>
    <source>
        <strain evidence="3">cv. WK10039</strain>
    </source>
</reference>
<dbReference type="GeneID" id="108844186"/>
<feature type="compositionally biased region" description="Basic residues" evidence="2">
    <location>
        <begin position="285"/>
        <end position="296"/>
    </location>
</feature>
<dbReference type="PANTHER" id="PTHR34380:SF1">
    <property type="entry name" value="OS01G0221300 PROTEIN"/>
    <property type="match status" value="1"/>
</dbReference>
<feature type="compositionally biased region" description="Acidic residues" evidence="2">
    <location>
        <begin position="350"/>
        <end position="368"/>
    </location>
</feature>
<evidence type="ECO:0000313" key="5">
    <source>
        <dbReference type="RefSeq" id="XP_056860964.1"/>
    </source>
</evidence>
<dbReference type="RefSeq" id="XP_056860964.1">
    <property type="nucleotide sequence ID" value="XM_057004984.1"/>
</dbReference>
<dbReference type="RefSeq" id="XP_018472908.2">
    <property type="nucleotide sequence ID" value="XM_018617406.2"/>
</dbReference>
<evidence type="ECO:0000313" key="3">
    <source>
        <dbReference type="Proteomes" id="UP000504610"/>
    </source>
</evidence>
<proteinExistence type="predicted"/>
<dbReference type="KEGG" id="rsz:108844186"/>